<dbReference type="STRING" id="249408.BOO71_0002920"/>
<comment type="caution">
    <text evidence="1">The sequence shown here is derived from an EMBL/GenBank/DDBJ whole genome shotgun (WGS) entry which is preliminary data.</text>
</comment>
<evidence type="ECO:0008006" key="3">
    <source>
        <dbReference type="Google" id="ProtNLM"/>
    </source>
</evidence>
<keyword evidence="2" id="KW-1185">Reference proteome</keyword>
<dbReference type="EMBL" id="MSTI01000035">
    <property type="protein sequence ID" value="OLV19388.1"/>
    <property type="molecule type" value="Genomic_DNA"/>
</dbReference>
<name>A0A1U7P2K3_9DEIO</name>
<dbReference type="AlphaFoldDB" id="A0A1U7P2K3"/>
<dbReference type="OrthoDB" id="71335at2"/>
<protein>
    <recommendedName>
        <fullName evidence="3">Cytochrome c domain-containing protein</fullName>
    </recommendedName>
</protein>
<proteinExistence type="predicted"/>
<organism evidence="1 2">
    <name type="scientific">Deinococcus marmoris</name>
    <dbReference type="NCBI Taxonomy" id="249408"/>
    <lineage>
        <taxon>Bacteria</taxon>
        <taxon>Thermotogati</taxon>
        <taxon>Deinococcota</taxon>
        <taxon>Deinococci</taxon>
        <taxon>Deinococcales</taxon>
        <taxon>Deinococcaceae</taxon>
        <taxon>Deinococcus</taxon>
    </lineage>
</organism>
<dbReference type="Proteomes" id="UP000186607">
    <property type="component" value="Unassembled WGS sequence"/>
</dbReference>
<evidence type="ECO:0000313" key="1">
    <source>
        <dbReference type="EMBL" id="OLV19388.1"/>
    </source>
</evidence>
<evidence type="ECO:0000313" key="2">
    <source>
        <dbReference type="Proteomes" id="UP000186607"/>
    </source>
</evidence>
<sequence length="158" mass="16572">MGGLKVRIVAASLVGLVILSLPAALAMPKYRSQAIQQFHYDEGNPLWELDRRVMACTYCHVNVGGGAPWNPFGEAIRAGFRADAEAGQQGKFPDVLYAVLKADGDADGDGYPDALEVFAHTLPGDAESKPATPLADLKAEFAAAGGVAQYAPKAATGR</sequence>
<reference evidence="1 2" key="1">
    <citation type="submission" date="2017-01" db="EMBL/GenBank/DDBJ databases">
        <title>Genome Analysis of Deinococcus marmoris KOPRI26562.</title>
        <authorList>
            <person name="Kim J.H."/>
            <person name="Oh H.-M."/>
        </authorList>
    </citation>
    <scope>NUCLEOTIDE SEQUENCE [LARGE SCALE GENOMIC DNA]</scope>
    <source>
        <strain evidence="1 2">KOPRI26562</strain>
    </source>
</reference>
<gene>
    <name evidence="1" type="ORF">BOO71_0002920</name>
</gene>
<accession>A0A1U7P2K3</accession>